<protein>
    <submittedName>
        <fullName evidence="2">Uncharacterized protein</fullName>
    </submittedName>
</protein>
<comment type="caution">
    <text evidence="2">The sequence shown here is derived from an EMBL/GenBank/DDBJ whole genome shotgun (WGS) entry which is preliminary data.</text>
</comment>
<organism evidence="2 3">
    <name type="scientific">Solanum commersonii</name>
    <name type="common">Commerson's wild potato</name>
    <name type="synonym">Commerson's nightshade</name>
    <dbReference type="NCBI Taxonomy" id="4109"/>
    <lineage>
        <taxon>Eukaryota</taxon>
        <taxon>Viridiplantae</taxon>
        <taxon>Streptophyta</taxon>
        <taxon>Embryophyta</taxon>
        <taxon>Tracheophyta</taxon>
        <taxon>Spermatophyta</taxon>
        <taxon>Magnoliopsida</taxon>
        <taxon>eudicotyledons</taxon>
        <taxon>Gunneridae</taxon>
        <taxon>Pentapetalae</taxon>
        <taxon>asterids</taxon>
        <taxon>lamiids</taxon>
        <taxon>Solanales</taxon>
        <taxon>Solanaceae</taxon>
        <taxon>Solanoideae</taxon>
        <taxon>Solaneae</taxon>
        <taxon>Solanum</taxon>
    </lineage>
</organism>
<accession>A0A9J5XE44</accession>
<name>A0A9J5XE44_SOLCO</name>
<evidence type="ECO:0000256" key="1">
    <source>
        <dbReference type="SAM" id="MobiDB-lite"/>
    </source>
</evidence>
<gene>
    <name evidence="2" type="ORF">H5410_046321</name>
</gene>
<dbReference type="AlphaFoldDB" id="A0A9J5XE44"/>
<dbReference type="EMBL" id="JACXVP010000009">
    <property type="protein sequence ID" value="KAG5585887.1"/>
    <property type="molecule type" value="Genomic_DNA"/>
</dbReference>
<sequence length="83" mass="9477">MKLKAIKVDFGELLSGSASSTQLAKLPNVPIFNPNLQNQPRSPKNKIKPHTFSIKPKPIRPMPPGYLDLSRFDQKWPFDEFFP</sequence>
<evidence type="ECO:0000313" key="2">
    <source>
        <dbReference type="EMBL" id="KAG5585887.1"/>
    </source>
</evidence>
<dbReference type="Proteomes" id="UP000824120">
    <property type="component" value="Chromosome 9"/>
</dbReference>
<feature type="region of interest" description="Disordered" evidence="1">
    <location>
        <begin position="33"/>
        <end position="55"/>
    </location>
</feature>
<keyword evidence="3" id="KW-1185">Reference proteome</keyword>
<reference evidence="2 3" key="1">
    <citation type="submission" date="2020-09" db="EMBL/GenBank/DDBJ databases">
        <title>De no assembly of potato wild relative species, Solanum commersonii.</title>
        <authorList>
            <person name="Cho K."/>
        </authorList>
    </citation>
    <scope>NUCLEOTIDE SEQUENCE [LARGE SCALE GENOMIC DNA]</scope>
    <source>
        <strain evidence="2">LZ3.2</strain>
        <tissue evidence="2">Leaf</tissue>
    </source>
</reference>
<evidence type="ECO:0000313" key="3">
    <source>
        <dbReference type="Proteomes" id="UP000824120"/>
    </source>
</evidence>
<proteinExistence type="predicted"/>